<dbReference type="EMBL" id="CP000099">
    <property type="protein sequence ID" value="AAZ70960.1"/>
    <property type="molecule type" value="Genomic_DNA"/>
</dbReference>
<organism evidence="2">
    <name type="scientific">Methanosarcina barkeri (strain Fusaro / DSM 804)</name>
    <dbReference type="NCBI Taxonomy" id="269797"/>
    <lineage>
        <taxon>Archaea</taxon>
        <taxon>Methanobacteriati</taxon>
        <taxon>Methanobacteriota</taxon>
        <taxon>Stenosarchaea group</taxon>
        <taxon>Methanomicrobia</taxon>
        <taxon>Methanosarcinales</taxon>
        <taxon>Methanosarcinaceae</taxon>
        <taxon>Methanosarcina</taxon>
    </lineage>
</organism>
<dbReference type="NCBIfam" id="NF005553">
    <property type="entry name" value="PRK07217.1"/>
    <property type="match status" value="1"/>
</dbReference>
<dbReference type="PANTHER" id="PTHR13356:SF8">
    <property type="entry name" value="REPLICATION PROTEIN A"/>
    <property type="match status" value="1"/>
</dbReference>
<dbReference type="PaxDb" id="269797-Mbar_A2026"/>
<evidence type="ECO:0008006" key="3">
    <source>
        <dbReference type="Google" id="ProtNLM"/>
    </source>
</evidence>
<dbReference type="PANTHER" id="PTHR13356">
    <property type="entry name" value="OB FOLD NUCLEIC ACID BINDING PROTEIN-RELATED"/>
    <property type="match status" value="1"/>
</dbReference>
<protein>
    <recommendedName>
        <fullName evidence="3">Replication protein A (Two OB fold, one zinc finger)</fullName>
    </recommendedName>
</protein>
<dbReference type="GO" id="GO:0010212">
    <property type="term" value="P:response to ionizing radiation"/>
    <property type="evidence" value="ECO:0007669"/>
    <property type="project" value="TreeGrafter"/>
</dbReference>
<reference evidence="2" key="1">
    <citation type="submission" date="2006-06" db="EMBL/GenBank/DDBJ databases">
        <title>Complete sequence of chromosome 1 of Methanosarcina barkeri str. fusaro.</title>
        <authorList>
            <person name="Copeland A."/>
            <person name="Lucas S."/>
            <person name="Lapidus A."/>
            <person name="Barry K."/>
            <person name="Detter J.C."/>
            <person name="Glavina T."/>
            <person name="Hammon N."/>
            <person name="Israni S."/>
            <person name="Pitluck S."/>
            <person name="Goodwin L.A."/>
            <person name="Saunders E.H."/>
            <person name="Schmutz J."/>
            <person name="Larimer F."/>
            <person name="Land M."/>
            <person name="Anderson I."/>
            <person name="Richardson P."/>
        </authorList>
    </citation>
    <scope>NUCLEOTIDE SEQUENCE</scope>
    <source>
        <strain evidence="2">Fusaro</strain>
    </source>
</reference>
<dbReference type="GO" id="GO:0003677">
    <property type="term" value="F:DNA binding"/>
    <property type="evidence" value="ECO:0007669"/>
    <property type="project" value="UniProtKB-KW"/>
</dbReference>
<dbReference type="KEGG" id="mba:Mbar_A2026"/>
<dbReference type="SUPFAM" id="SSF50249">
    <property type="entry name" value="Nucleic acid-binding proteins"/>
    <property type="match status" value="3"/>
</dbReference>
<evidence type="ECO:0000313" key="2">
    <source>
        <dbReference type="EMBL" id="AAZ70960.1"/>
    </source>
</evidence>
<evidence type="ECO:0000256" key="1">
    <source>
        <dbReference type="ARBA" id="ARBA00023125"/>
    </source>
</evidence>
<dbReference type="HOGENOM" id="CLU_031172_0_0_2"/>
<dbReference type="CDD" id="cd04491">
    <property type="entry name" value="SoSSB_OBF"/>
    <property type="match status" value="2"/>
</dbReference>
<proteinExistence type="predicted"/>
<sequence length="433" mass="48429">MINKRLEVGRMKQTAESIRDRFLKLGIDVPVEDIESRLDELITKFKVPSNEAQRSVTNYFLKKYSIPKNEFYTRQAEPQLTKIMDISENGQWANLKARVVQLWENTHESISQVGLLGDETGIIKFTAWKNAELPELEQGESYFFRSVVVGEYNDRFQVQLNKNTSIEKLDEAIGVGGGDFIPSARESELRNISDLAGGQWATVKGKVVQLWENSHESIEQAGLIGDPTGVIKFTNWASSELPDMEEGKSYMLKNVVVNEWGGKIQIQLNRSSSIEDLDEDIKVGSLTSTYFGAMVDIQTGSGLIKRCPECKRALVKGACPEHGKVKGEYDLRIKAVLDSGTSTQDILINRELTEKLSGLSLDTAIAMAADALDPGVVLDNLKQELLGRYYTVTGHKLDRYILVDSITPKTSLDIEMLDEMLALNETLTKLEVQ</sequence>
<dbReference type="FunFam" id="2.40.50.140:FF:000301">
    <property type="entry name" value="Replication protein A"/>
    <property type="match status" value="2"/>
</dbReference>
<dbReference type="GO" id="GO:0000724">
    <property type="term" value="P:double-strand break repair via homologous recombination"/>
    <property type="evidence" value="ECO:0007669"/>
    <property type="project" value="TreeGrafter"/>
</dbReference>
<dbReference type="AlphaFoldDB" id="Q46AY2"/>
<dbReference type="Gene3D" id="2.40.50.140">
    <property type="entry name" value="Nucleic acid-binding proteins"/>
    <property type="match status" value="2"/>
</dbReference>
<dbReference type="eggNOG" id="arCOG01510">
    <property type="taxonomic scope" value="Archaea"/>
</dbReference>
<dbReference type="InterPro" id="IPR051231">
    <property type="entry name" value="SOSS-B"/>
</dbReference>
<dbReference type="STRING" id="269797.Mbar_A2026"/>
<name>Q46AY2_METBF</name>
<gene>
    <name evidence="2" type="ordered locus">Mbar_A2026</name>
</gene>
<keyword evidence="1" id="KW-0238">DNA-binding</keyword>
<accession>Q46AY2</accession>
<dbReference type="InterPro" id="IPR012340">
    <property type="entry name" value="NA-bd_OB-fold"/>
</dbReference>